<protein>
    <submittedName>
        <fullName evidence="6">Uncharacterized protein</fullName>
    </submittedName>
</protein>
<dbReference type="EnsemblMetazoa" id="XM_030997658">
    <property type="protein sequence ID" value="XP_030853518"/>
    <property type="gene ID" value="LOC584238"/>
</dbReference>
<dbReference type="PROSITE" id="PS51252">
    <property type="entry name" value="ANTISTASIN"/>
    <property type="match status" value="1"/>
</dbReference>
<dbReference type="Pfam" id="PF02822">
    <property type="entry name" value="Antistasin"/>
    <property type="match status" value="1"/>
</dbReference>
<feature type="domain" description="Thyroglobulin type-1" evidence="4">
    <location>
        <begin position="1238"/>
        <end position="1307"/>
    </location>
</feature>
<feature type="signal peptide" evidence="3">
    <location>
        <begin position="1"/>
        <end position="20"/>
    </location>
</feature>
<dbReference type="GO" id="GO:0005615">
    <property type="term" value="C:extracellular space"/>
    <property type="evidence" value="ECO:0007669"/>
    <property type="project" value="UniProtKB-ARBA"/>
</dbReference>
<dbReference type="InterPro" id="IPR036857">
    <property type="entry name" value="Thyroglobulin_1_sf"/>
</dbReference>
<evidence type="ECO:0000313" key="6">
    <source>
        <dbReference type="EnsemblMetazoa" id="XP_030853517"/>
    </source>
</evidence>
<dbReference type="CDD" id="cd00191">
    <property type="entry name" value="TY"/>
    <property type="match status" value="1"/>
</dbReference>
<dbReference type="InterPro" id="IPR012674">
    <property type="entry name" value="Calycin"/>
</dbReference>
<reference evidence="6" key="2">
    <citation type="submission" date="2021-01" db="UniProtKB">
        <authorList>
            <consortium name="EnsemblMetazoa"/>
        </authorList>
    </citation>
    <scope>IDENTIFICATION</scope>
</reference>
<dbReference type="PROSITE" id="PS00484">
    <property type="entry name" value="THYROGLOBULIN_1_1"/>
    <property type="match status" value="1"/>
</dbReference>
<dbReference type="Gene3D" id="2.40.128.20">
    <property type="match status" value="6"/>
</dbReference>
<evidence type="ECO:0000259" key="5">
    <source>
        <dbReference type="PROSITE" id="PS51252"/>
    </source>
</evidence>
<dbReference type="PANTHER" id="PTHR11873">
    <property type="entry name" value="RETINOL-BINDING PROTEIN 4"/>
    <property type="match status" value="1"/>
</dbReference>
<dbReference type="InterPro" id="IPR022272">
    <property type="entry name" value="Lipocalin_CS"/>
</dbReference>
<evidence type="ECO:0000259" key="4">
    <source>
        <dbReference type="PROSITE" id="PS51162"/>
    </source>
</evidence>
<dbReference type="GO" id="GO:0004867">
    <property type="term" value="F:serine-type endopeptidase inhibitor activity"/>
    <property type="evidence" value="ECO:0007669"/>
    <property type="project" value="InterPro"/>
</dbReference>
<dbReference type="InterPro" id="IPR011061">
    <property type="entry name" value="Hirudin/antistatin"/>
</dbReference>
<comment type="caution">
    <text evidence="2">Lacks conserved residue(s) required for the propagation of feature annotation.</text>
</comment>
<accession>A0A7M7PN11</accession>
<dbReference type="SMART" id="SM00211">
    <property type="entry name" value="TY"/>
    <property type="match status" value="1"/>
</dbReference>
<dbReference type="Proteomes" id="UP000007110">
    <property type="component" value="Unassembled WGS sequence"/>
</dbReference>
<dbReference type="GeneID" id="584238"/>
<dbReference type="Pfam" id="PF00086">
    <property type="entry name" value="Thyroglobulin_1"/>
    <property type="match status" value="1"/>
</dbReference>
<dbReference type="GO" id="GO:0005501">
    <property type="term" value="F:retinoid binding"/>
    <property type="evidence" value="ECO:0007669"/>
    <property type="project" value="InterPro"/>
</dbReference>
<dbReference type="RefSeq" id="XP_030853517.1">
    <property type="nucleotide sequence ID" value="XM_030997657.1"/>
</dbReference>
<dbReference type="SUPFAM" id="SSF50814">
    <property type="entry name" value="Lipocalins"/>
    <property type="match status" value="6"/>
</dbReference>
<reference evidence="7" key="1">
    <citation type="submission" date="2015-02" db="EMBL/GenBank/DDBJ databases">
        <title>Genome sequencing for Strongylocentrotus purpuratus.</title>
        <authorList>
            <person name="Murali S."/>
            <person name="Liu Y."/>
            <person name="Vee V."/>
            <person name="English A."/>
            <person name="Wang M."/>
            <person name="Skinner E."/>
            <person name="Han Y."/>
            <person name="Muzny D.M."/>
            <person name="Worley K.C."/>
            <person name="Gibbs R.A."/>
        </authorList>
    </citation>
    <scope>NUCLEOTIDE SEQUENCE</scope>
</reference>
<dbReference type="PANTHER" id="PTHR11873:SF0">
    <property type="entry name" value="LIPOCALIN-RELATED PROTEIN"/>
    <property type="match status" value="1"/>
</dbReference>
<sequence length="1309" mass="146885">MSAKAVVICLLLGLLSGVQSAAHGRLKNKGVRTRSCVVTDFEVHDDFDVQRYVGTWYTISQSGEAPSSFHRRSHYSLQENGVLAMTTRRVSPQNGCTSGMEFVADAHVPEGSTTPSKLLLQPRGMSVPAEDYWVIYTDYVDHALVYSCSQRNEDGSCPEDRARVWFLGRAGTLSVDARHHMESLLSGLCVEVSRMQDISTGCDAELGVPTSVEAMPHAHGGMVSSTCLVNDIHTMANFDKNQYTGTWYVISHLQGDIYPYHRISHYTLDEQNSFRMLTHRITSPGECSTAWKFEGQAYNPDTSETTSKLVLKPFGMPVYGEDYWVIYTDYTDHALIYSCRETNEDGTCKGEASHAWMMSRDPTLTPAARSHMEMLLTEMCVDVSRLVDTPHECDELLGPESLIDQGPANECVVHSFETMQSFDKERYQGTWYVISHLEESVYPYQRISNYTLETDGSFTMATERITEQGACDSAMRFEAAASQPAESTSSSKLSLKPRGMDVEGEDYWIVYTDYTRSALVYSCGTKNLDGTCQEDSVKIWLLSRHPKMSDFARSYLVSRMRALCVDPQNLVDTPSECDEALGVARADRCSVEKFSVMQDFDVSRYIGAWYVIKSLRDDVHPYQRISQYSLNVDGSIHMSADGIQSGPDQCDTSWHFEAIATSGDQHEAKLTLKPIGIPAPGEDYWVVYTDYTDHALIYSCNDRKLDGTCKEGAVHAYILSRNTSLSEQAMRHVNMLLEGVCVDPRDMVAVPSECDPFLEMGIRRPVVEIAKSCVVDELPIMEDFDIARYAGDWYTVSQIQPFEYPFHRVSSYNLQDNGRLLMSTDQFFRPGNCSTMHFDAHAFHLQREEGDTMPINGKLFLQPLDNRVPPGNYWVAYTDYTDHALVYSCIRKNVSGECMRGYSMAWFMSRNPGLSEHAIMHMKQILRQLCVNPARLRDVITECDAAIGISSEPARSECDISTFQVKENFVIDKFMGDWYELSHTRGENHMVLPDNEKMSIMAPSGDNDGHIAITMKNIRMDGDCNASDMPGKGWIGREEPAKIVVSFPLIPEGYQVPQVVNHWVLDTDYLNYAITYTCHRINRDGSCDPMAMGLWILGRERQIQPTFWATIQRVIEDACIDQAVVRANPAPCPKEPIPEPAPVDVMGCEDVGFGCCLLSGEAAIDADFSNCPRSPPPVAGQMIPEAPVSLVEGKVVCERHMNCKMFCRFGFKLNSDGCEICECAEAPIQTPNHGSNQERACQARYDTVMAKLKNNPPRNGFYVPQCDEEGNYRTVQCLYPQDACWCANPITGRRLRKATYTGDTPSCDP</sequence>
<dbReference type="InParanoid" id="A0A7M7PN11"/>
<evidence type="ECO:0000313" key="7">
    <source>
        <dbReference type="Proteomes" id="UP000007110"/>
    </source>
</evidence>
<evidence type="ECO:0000256" key="2">
    <source>
        <dbReference type="PROSITE-ProRule" id="PRU00500"/>
    </source>
</evidence>
<dbReference type="SUPFAM" id="SSF57610">
    <property type="entry name" value="Thyroglobulin type-1 domain"/>
    <property type="match status" value="1"/>
</dbReference>
<keyword evidence="1 2" id="KW-1015">Disulfide bond</keyword>
<evidence type="ECO:0000256" key="3">
    <source>
        <dbReference type="SAM" id="SignalP"/>
    </source>
</evidence>
<keyword evidence="7" id="KW-1185">Reference proteome</keyword>
<dbReference type="InterPro" id="IPR004094">
    <property type="entry name" value="Antistasin-like"/>
</dbReference>
<dbReference type="RefSeq" id="XP_030853518.1">
    <property type="nucleotide sequence ID" value="XM_030997658.1"/>
</dbReference>
<proteinExistence type="predicted"/>
<dbReference type="InterPro" id="IPR000566">
    <property type="entry name" value="Lipocln_cytosolic_FA-bd_dom"/>
</dbReference>
<dbReference type="InterPro" id="IPR002449">
    <property type="entry name" value="Retinol-bd/Purpurin"/>
</dbReference>
<dbReference type="SUPFAM" id="SSF57262">
    <property type="entry name" value="Leech antihemostatic proteins"/>
    <property type="match status" value="1"/>
</dbReference>
<dbReference type="Gene3D" id="4.10.800.10">
    <property type="entry name" value="Thyroglobulin type-1"/>
    <property type="match status" value="1"/>
</dbReference>
<dbReference type="PROSITE" id="PS51162">
    <property type="entry name" value="THYROGLOBULIN_1_2"/>
    <property type="match status" value="1"/>
</dbReference>
<dbReference type="InterPro" id="IPR000716">
    <property type="entry name" value="Thyroglobulin_1"/>
</dbReference>
<dbReference type="OMA" id="RSRDMCI"/>
<feature type="disulfide bond" evidence="2">
    <location>
        <begin position="1277"/>
        <end position="1284"/>
    </location>
</feature>
<dbReference type="PROSITE" id="PS00213">
    <property type="entry name" value="LIPOCALIN"/>
    <property type="match status" value="5"/>
</dbReference>
<dbReference type="Pfam" id="PF08212">
    <property type="entry name" value="Lipocalin_2"/>
    <property type="match status" value="3"/>
</dbReference>
<evidence type="ECO:0000256" key="1">
    <source>
        <dbReference type="ARBA" id="ARBA00023157"/>
    </source>
</evidence>
<dbReference type="Gene3D" id="2.10.22.10">
    <property type="entry name" value="Antistasin, domain 1"/>
    <property type="match status" value="1"/>
</dbReference>
<organism evidence="6 7">
    <name type="scientific">Strongylocentrotus purpuratus</name>
    <name type="common">Purple sea urchin</name>
    <dbReference type="NCBI Taxonomy" id="7668"/>
    <lineage>
        <taxon>Eukaryota</taxon>
        <taxon>Metazoa</taxon>
        <taxon>Echinodermata</taxon>
        <taxon>Eleutherozoa</taxon>
        <taxon>Echinozoa</taxon>
        <taxon>Echinoidea</taxon>
        <taxon>Euechinoidea</taxon>
        <taxon>Echinacea</taxon>
        <taxon>Camarodonta</taxon>
        <taxon>Echinidea</taxon>
        <taxon>Strongylocentrotidae</taxon>
        <taxon>Strongylocentrotus</taxon>
    </lineage>
</organism>
<keyword evidence="3" id="KW-0732">Signal</keyword>
<feature type="domain" description="Antistasin-like" evidence="5">
    <location>
        <begin position="1197"/>
        <end position="1223"/>
    </location>
</feature>
<dbReference type="EnsemblMetazoa" id="XM_030997657">
    <property type="protein sequence ID" value="XP_030853517"/>
    <property type="gene ID" value="LOC584238"/>
</dbReference>
<dbReference type="GO" id="GO:0034632">
    <property type="term" value="F:retinol transmembrane transporter activity"/>
    <property type="evidence" value="ECO:0007669"/>
    <property type="project" value="InterPro"/>
</dbReference>
<feature type="chain" id="PRO_5036207716" evidence="3">
    <location>
        <begin position="21"/>
        <end position="1309"/>
    </location>
</feature>
<name>A0A7M7PN11_STRPU</name>